<accession>A0A2P2QRT4</accession>
<dbReference type="AlphaFoldDB" id="A0A2P2QRT4"/>
<sequence length="39" mass="4600">MCLISISKAENELYPITSQRNYNFVKNHHKLNVAITDMY</sequence>
<evidence type="ECO:0000313" key="1">
    <source>
        <dbReference type="EMBL" id="MBX69726.1"/>
    </source>
</evidence>
<organism evidence="1">
    <name type="scientific">Rhizophora mucronata</name>
    <name type="common">Asiatic mangrove</name>
    <dbReference type="NCBI Taxonomy" id="61149"/>
    <lineage>
        <taxon>Eukaryota</taxon>
        <taxon>Viridiplantae</taxon>
        <taxon>Streptophyta</taxon>
        <taxon>Embryophyta</taxon>
        <taxon>Tracheophyta</taxon>
        <taxon>Spermatophyta</taxon>
        <taxon>Magnoliopsida</taxon>
        <taxon>eudicotyledons</taxon>
        <taxon>Gunneridae</taxon>
        <taxon>Pentapetalae</taxon>
        <taxon>rosids</taxon>
        <taxon>fabids</taxon>
        <taxon>Malpighiales</taxon>
        <taxon>Rhizophoraceae</taxon>
        <taxon>Rhizophora</taxon>
    </lineage>
</organism>
<dbReference type="EMBL" id="GGEC01089242">
    <property type="protein sequence ID" value="MBX69726.1"/>
    <property type="molecule type" value="Transcribed_RNA"/>
</dbReference>
<protein>
    <submittedName>
        <fullName evidence="1">Uncharacterized protein</fullName>
    </submittedName>
</protein>
<reference evidence="1" key="1">
    <citation type="submission" date="2018-02" db="EMBL/GenBank/DDBJ databases">
        <title>Rhizophora mucronata_Transcriptome.</title>
        <authorList>
            <person name="Meera S.P."/>
            <person name="Sreeshan A."/>
            <person name="Augustine A."/>
        </authorList>
    </citation>
    <scope>NUCLEOTIDE SEQUENCE</scope>
    <source>
        <tissue evidence="1">Leaf</tissue>
    </source>
</reference>
<name>A0A2P2QRT4_RHIMU</name>
<proteinExistence type="predicted"/>